<name>A0A4C1Z9E3_EUMVA</name>
<organism evidence="2 3">
    <name type="scientific">Eumeta variegata</name>
    <name type="common">Bagworm moth</name>
    <name type="synonym">Eumeta japonica</name>
    <dbReference type="NCBI Taxonomy" id="151549"/>
    <lineage>
        <taxon>Eukaryota</taxon>
        <taxon>Metazoa</taxon>
        <taxon>Ecdysozoa</taxon>
        <taxon>Arthropoda</taxon>
        <taxon>Hexapoda</taxon>
        <taxon>Insecta</taxon>
        <taxon>Pterygota</taxon>
        <taxon>Neoptera</taxon>
        <taxon>Endopterygota</taxon>
        <taxon>Lepidoptera</taxon>
        <taxon>Glossata</taxon>
        <taxon>Ditrysia</taxon>
        <taxon>Tineoidea</taxon>
        <taxon>Psychidae</taxon>
        <taxon>Oiketicinae</taxon>
        <taxon>Eumeta</taxon>
    </lineage>
</organism>
<reference evidence="2 3" key="1">
    <citation type="journal article" date="2019" name="Commun. Biol.">
        <title>The bagworm genome reveals a unique fibroin gene that provides high tensile strength.</title>
        <authorList>
            <person name="Kono N."/>
            <person name="Nakamura H."/>
            <person name="Ohtoshi R."/>
            <person name="Tomita M."/>
            <person name="Numata K."/>
            <person name="Arakawa K."/>
        </authorList>
    </citation>
    <scope>NUCLEOTIDE SEQUENCE [LARGE SCALE GENOMIC DNA]</scope>
</reference>
<feature type="region of interest" description="Disordered" evidence="1">
    <location>
        <begin position="106"/>
        <end position="134"/>
    </location>
</feature>
<dbReference type="EMBL" id="BGZK01001634">
    <property type="protein sequence ID" value="GBP83714.1"/>
    <property type="molecule type" value="Genomic_DNA"/>
</dbReference>
<feature type="region of interest" description="Disordered" evidence="1">
    <location>
        <begin position="1"/>
        <end position="22"/>
    </location>
</feature>
<protein>
    <submittedName>
        <fullName evidence="2">Uncharacterized protein</fullName>
    </submittedName>
</protein>
<dbReference type="Proteomes" id="UP000299102">
    <property type="component" value="Unassembled WGS sequence"/>
</dbReference>
<evidence type="ECO:0000313" key="2">
    <source>
        <dbReference type="EMBL" id="GBP83714.1"/>
    </source>
</evidence>
<comment type="caution">
    <text evidence="2">The sequence shown here is derived from an EMBL/GenBank/DDBJ whole genome shotgun (WGS) entry which is preliminary data.</text>
</comment>
<proteinExistence type="predicted"/>
<sequence>MRRRATSLAGPDQLRAGGVRPAPEVGQAHGSFNFTGRPLSSDTMLTSYELECCRSIKLSGACAASHTISIGYMTSADLVNYHARAHTVPRLSDSYIGRCSELPCARTRKKKRNDSARSGRNPKRNPSVTHLRDA</sequence>
<dbReference type="AlphaFoldDB" id="A0A4C1Z9E3"/>
<accession>A0A4C1Z9E3</accession>
<evidence type="ECO:0000256" key="1">
    <source>
        <dbReference type="SAM" id="MobiDB-lite"/>
    </source>
</evidence>
<evidence type="ECO:0000313" key="3">
    <source>
        <dbReference type="Proteomes" id="UP000299102"/>
    </source>
</evidence>
<gene>
    <name evidence="2" type="ORF">EVAR_61649_1</name>
</gene>
<keyword evidence="3" id="KW-1185">Reference proteome</keyword>